<proteinExistence type="predicted"/>
<feature type="region of interest" description="Disordered" evidence="1">
    <location>
        <begin position="273"/>
        <end position="292"/>
    </location>
</feature>
<evidence type="ECO:0000256" key="1">
    <source>
        <dbReference type="SAM" id="MobiDB-lite"/>
    </source>
</evidence>
<dbReference type="Proteomes" id="UP000028007">
    <property type="component" value="Unassembled WGS sequence"/>
</dbReference>
<dbReference type="RefSeq" id="WP_037443432.1">
    <property type="nucleotide sequence ID" value="NZ_JNFF01000105.1"/>
</dbReference>
<protein>
    <recommendedName>
        <fullName evidence="2">DUF4099 domain-containing protein</fullName>
    </recommendedName>
</protein>
<comment type="caution">
    <text evidence="3">The sequence shown here is derived from an EMBL/GenBank/DDBJ whole genome shotgun (WGS) entry which is preliminary data.</text>
</comment>
<dbReference type="InterPro" id="IPR025343">
    <property type="entry name" value="DUF4099"/>
</dbReference>
<reference evidence="3 4" key="1">
    <citation type="journal article" date="1992" name="Int. J. Syst. Bacteriol.">
        <title>Sphingobacterium antarcticus sp. nov. a Psychrotrophic Bacterium from the Soils of Schirmacher Oasis, Antarctica.</title>
        <authorList>
            <person name="Shivaji S."/>
            <person name="Ray M.K."/>
            <person name="Rao N.S."/>
            <person name="Saiserr L."/>
            <person name="Jagannadham M.V."/>
            <person name="Kumar G.S."/>
            <person name="Reddy G."/>
            <person name="Bhargava P.M."/>
        </authorList>
    </citation>
    <scope>NUCLEOTIDE SEQUENCE [LARGE SCALE GENOMIC DNA]</scope>
    <source>
        <strain evidence="3 4">4BY</strain>
    </source>
</reference>
<feature type="compositionally biased region" description="Basic and acidic residues" evidence="1">
    <location>
        <begin position="273"/>
        <end position="284"/>
    </location>
</feature>
<gene>
    <name evidence="3" type="ORF">N180_19760</name>
</gene>
<evidence type="ECO:0000313" key="4">
    <source>
        <dbReference type="Proteomes" id="UP000028007"/>
    </source>
</evidence>
<feature type="domain" description="DUF4099" evidence="2">
    <location>
        <begin position="8"/>
        <end position="88"/>
    </location>
</feature>
<sequence>MITEEVKNKMPVEDFKKIGLMNNDTLNLTKEDLKELSAGRKSGLLDLKNLEHEGIQIERLKAKISLQENKDGSLSVVLHPIYKNPQKHSLLNDKEMDSLITDKKANIVKSYLDEKGKSHKMLIEYDKDTKEFVSMNTNRILVPEKVNNEPLTPTQKTKYKDGEAITMPDGTMLQPSPTAKNGVRSNNTFLVLSILIDGGVSYLLVKAAQALLGIGKNEDQSAVQSAQLTNAFHKGYLDALKEMEAQKWNNRNSKLMNFPDDHHKLDLDELKLKGQNGHKQEARGYTRGGMSR</sequence>
<organism evidence="3 4">
    <name type="scientific">Pedobacter antarcticus 4BY</name>
    <dbReference type="NCBI Taxonomy" id="1358423"/>
    <lineage>
        <taxon>Bacteria</taxon>
        <taxon>Pseudomonadati</taxon>
        <taxon>Bacteroidota</taxon>
        <taxon>Sphingobacteriia</taxon>
        <taxon>Sphingobacteriales</taxon>
        <taxon>Sphingobacteriaceae</taxon>
        <taxon>Pedobacter</taxon>
    </lineage>
</organism>
<name>A0A081PDN1_9SPHI</name>
<evidence type="ECO:0000259" key="2">
    <source>
        <dbReference type="Pfam" id="PF13351"/>
    </source>
</evidence>
<dbReference type="eggNOG" id="ENOG50320XV">
    <property type="taxonomic scope" value="Bacteria"/>
</dbReference>
<dbReference type="AlphaFoldDB" id="A0A081PDN1"/>
<keyword evidence="4" id="KW-1185">Reference proteome</keyword>
<evidence type="ECO:0000313" key="3">
    <source>
        <dbReference type="EMBL" id="KEQ28804.1"/>
    </source>
</evidence>
<accession>A0A081PDN1</accession>
<dbReference type="Pfam" id="PF13351">
    <property type="entry name" value="DUF4099"/>
    <property type="match status" value="1"/>
</dbReference>
<dbReference type="EMBL" id="JNFF01000105">
    <property type="protein sequence ID" value="KEQ28804.1"/>
    <property type="molecule type" value="Genomic_DNA"/>
</dbReference>
<dbReference type="OrthoDB" id="835269at2"/>